<feature type="region of interest" description="Disordered" evidence="5">
    <location>
        <begin position="367"/>
        <end position="496"/>
    </location>
</feature>
<feature type="compositionally biased region" description="Basic and acidic residues" evidence="5">
    <location>
        <begin position="733"/>
        <end position="745"/>
    </location>
</feature>
<dbReference type="Proteomes" id="UP000041254">
    <property type="component" value="Unassembled WGS sequence"/>
</dbReference>
<feature type="region of interest" description="Disordered" evidence="5">
    <location>
        <begin position="509"/>
        <end position="577"/>
    </location>
</feature>
<dbReference type="GO" id="GO:0008017">
    <property type="term" value="F:microtubule binding"/>
    <property type="evidence" value="ECO:0007669"/>
    <property type="project" value="InterPro"/>
</dbReference>
<feature type="coiled-coil region" evidence="4">
    <location>
        <begin position="673"/>
        <end position="714"/>
    </location>
</feature>
<feature type="region of interest" description="Disordered" evidence="5">
    <location>
        <begin position="733"/>
        <end position="782"/>
    </location>
</feature>
<dbReference type="InterPro" id="IPR036534">
    <property type="entry name" value="GAR_dom_sf"/>
</dbReference>
<reference evidence="7 8" key="1">
    <citation type="submission" date="2014-11" db="EMBL/GenBank/DDBJ databases">
        <authorList>
            <person name="Zhu J."/>
            <person name="Qi W."/>
            <person name="Song R."/>
        </authorList>
    </citation>
    <scope>NUCLEOTIDE SEQUENCE [LARGE SCALE GENOMIC DNA]</scope>
</reference>
<feature type="compositionally biased region" description="Basic and acidic residues" evidence="5">
    <location>
        <begin position="946"/>
        <end position="958"/>
    </location>
</feature>
<evidence type="ECO:0000256" key="4">
    <source>
        <dbReference type="SAM" id="Coils"/>
    </source>
</evidence>
<dbReference type="Pfam" id="PF02187">
    <property type="entry name" value="GAS2"/>
    <property type="match status" value="1"/>
</dbReference>
<accession>A0A0G4EHK8</accession>
<feature type="compositionally biased region" description="Polar residues" evidence="5">
    <location>
        <begin position="532"/>
        <end position="555"/>
    </location>
</feature>
<organism evidence="7 8">
    <name type="scientific">Vitrella brassicaformis (strain CCMP3155)</name>
    <dbReference type="NCBI Taxonomy" id="1169540"/>
    <lineage>
        <taxon>Eukaryota</taxon>
        <taxon>Sar</taxon>
        <taxon>Alveolata</taxon>
        <taxon>Colpodellida</taxon>
        <taxon>Vitrellaceae</taxon>
        <taxon>Vitrella</taxon>
    </lineage>
</organism>
<feature type="domain" description="GAR" evidence="6">
    <location>
        <begin position="809"/>
        <end position="853"/>
    </location>
</feature>
<evidence type="ECO:0000256" key="1">
    <source>
        <dbReference type="ARBA" id="ARBA00004245"/>
    </source>
</evidence>
<evidence type="ECO:0000259" key="6">
    <source>
        <dbReference type="Pfam" id="PF02187"/>
    </source>
</evidence>
<keyword evidence="3" id="KW-0206">Cytoskeleton</keyword>
<evidence type="ECO:0000256" key="5">
    <source>
        <dbReference type="SAM" id="MobiDB-lite"/>
    </source>
</evidence>
<keyword evidence="4" id="KW-0175">Coiled coil</keyword>
<name>A0A0G4EHK8_VITBC</name>
<dbReference type="VEuPathDB" id="CryptoDB:Vbra_7473"/>
<sequence>MMSAPDHYEHPRELSSALLLSLPTFVAPPNAFRRYADQLQVELLDRVRLLDSIKVADLERGHFHVTLADTQGPLTLAITTDTHTLLTLSLWAGGTTLLGLSSPFGAAGAAMGHSRPFRFKLADHVKDGWLCVREGQHDVAVTDESLKADASAAAPGGDNDGFRIHMLMAVLPSSKLSKHRMRYCIEEFKNISIQARTSDLIKGLTQPIFDSLSPVRTGATGRTYSSLSINSFLPPSFPPSREASPTSRSETISMLSVPSVPEAPAAEEEEEEEEEEEKEETAVDASPYSHVVAVGGPRTEASPRTTHTKPSVDIDVARGMAEMPSPTTKGFIQRGKIETPIELPSYGKQYSRKVDHPKTDTRLAELYTPPRPAAEIPTAGISPPPSPPPKKGIGLSYAKTSKPKGPSLAAAKTAEISTTRTSRHKQPIDERRSTLPKMSKSNRMSGSSTRHGSSSRPPSPEAPPARGGEAISTAPGSQTRRSGERLHETAAPIAEVENPLVAYCISRTSRGRSSSALLSTDNKRMAARTADLPQSPSPLSSTDGKQMATTSQQLYDGSHGSGNVSLPKRQRDAYDEQKDGSCSMADRLEEAAFDEQEQLRRQLAQLQQQLTSVEHRAQKTENQCEALRYGLVRQAKHSALQHDNDRTQLTLLESQAGEVRLNAAMWQREAERLRGVERRQETLEQELSGLKREYVDVQKRLEESFEENARLREANSRLYEINDELCLMMQEMPRDRPQSRPPERTHHPKRARSRSPAASDGSPRARSVGPLPSHSSFIPVSSSTRGVTDRIDWLLHQHLNDHPHLMNCFRRLDEGVYSYCGKAVTARIANGQLVFRVGGGYLSFDSYITAHTPHPAYLCPFLRLHPQPRVTPRLKRIDHPVTPTCDPLDLDWVHERPPDQICMGTRWTESLRSRVVGVDESRQHLRVLRTHHQSVGNLRFGPPPLRETEKSDQHEEET</sequence>
<feature type="region of interest" description="Disordered" evidence="5">
    <location>
        <begin position="933"/>
        <end position="958"/>
    </location>
</feature>
<feature type="compositionally biased region" description="Low complexity" evidence="5">
    <location>
        <begin position="773"/>
        <end position="782"/>
    </location>
</feature>
<dbReference type="InParanoid" id="A0A0G4EHK8"/>
<feature type="compositionally biased region" description="Low complexity" evidence="5">
    <location>
        <begin position="445"/>
        <end position="456"/>
    </location>
</feature>
<feature type="compositionally biased region" description="Polar residues" evidence="5">
    <location>
        <begin position="509"/>
        <end position="520"/>
    </location>
</feature>
<keyword evidence="2" id="KW-0963">Cytoplasm</keyword>
<evidence type="ECO:0000313" key="7">
    <source>
        <dbReference type="EMBL" id="CEL95977.1"/>
    </source>
</evidence>
<evidence type="ECO:0000313" key="8">
    <source>
        <dbReference type="Proteomes" id="UP000041254"/>
    </source>
</evidence>
<feature type="coiled-coil region" evidence="4">
    <location>
        <begin position="585"/>
        <end position="623"/>
    </location>
</feature>
<dbReference type="GO" id="GO:0005856">
    <property type="term" value="C:cytoskeleton"/>
    <property type="evidence" value="ECO:0007669"/>
    <property type="project" value="UniProtKB-SubCell"/>
</dbReference>
<gene>
    <name evidence="7" type="ORF">Vbra_7473</name>
</gene>
<comment type="subcellular location">
    <subcellularLocation>
        <location evidence="1">Cytoplasm</location>
        <location evidence="1">Cytoskeleton</location>
    </subcellularLocation>
</comment>
<dbReference type="AlphaFoldDB" id="A0A0G4EHK8"/>
<feature type="compositionally biased region" description="Polar residues" evidence="5">
    <location>
        <begin position="243"/>
        <end position="256"/>
    </location>
</feature>
<dbReference type="EMBL" id="CDMY01000242">
    <property type="protein sequence ID" value="CEL95977.1"/>
    <property type="molecule type" value="Genomic_DNA"/>
</dbReference>
<feature type="compositionally biased region" description="Acidic residues" evidence="5">
    <location>
        <begin position="265"/>
        <end position="279"/>
    </location>
</feature>
<dbReference type="SUPFAM" id="SSF143575">
    <property type="entry name" value="GAS2 domain-like"/>
    <property type="match status" value="1"/>
</dbReference>
<feature type="region of interest" description="Disordered" evidence="5">
    <location>
        <begin position="228"/>
        <end position="310"/>
    </location>
</feature>
<protein>
    <recommendedName>
        <fullName evidence="6">GAR domain-containing protein</fullName>
    </recommendedName>
</protein>
<proteinExistence type="predicted"/>
<evidence type="ECO:0000256" key="3">
    <source>
        <dbReference type="ARBA" id="ARBA00023212"/>
    </source>
</evidence>
<evidence type="ECO:0000256" key="2">
    <source>
        <dbReference type="ARBA" id="ARBA00022490"/>
    </source>
</evidence>
<dbReference type="InterPro" id="IPR003108">
    <property type="entry name" value="GAR_dom"/>
</dbReference>
<keyword evidence="8" id="KW-1185">Reference proteome</keyword>